<dbReference type="InterPro" id="IPR025157">
    <property type="entry name" value="Hemagglutinin_rpt"/>
</dbReference>
<gene>
    <name evidence="2" type="ORF">GSF12_01955</name>
</gene>
<proteinExistence type="predicted"/>
<accession>A0A6P1KQ66</accession>
<dbReference type="EMBL" id="CP047226">
    <property type="protein sequence ID" value="QHG10555.1"/>
    <property type="molecule type" value="Genomic_DNA"/>
</dbReference>
<name>A0A6P1KQ66_FAUOS</name>
<evidence type="ECO:0000256" key="1">
    <source>
        <dbReference type="SAM" id="MobiDB-lite"/>
    </source>
</evidence>
<evidence type="ECO:0000313" key="2">
    <source>
        <dbReference type="EMBL" id="QHG10555.1"/>
    </source>
</evidence>
<dbReference type="AlphaFoldDB" id="A0A6P1KQ66"/>
<sequence length="315" mass="33384">MTANNDLLNIQCKDSDFVVTGSDLNVKGDLYNNVEGDVVYQAATGKGYERSSNKSSGYGVGVYADSKNSGFTVNANTAKGYGNGETTTNANSHVTVGGTTYQNIGGDLVLDGAVVKGDHMSGHIDGAILAKSRPDTATYTGKQTNAGVSADIGFDGVPQSVSVNAGRSKVNADYAAVTGMAGKSDVTTATVSSLNKPLENSFDKTTVEAQLGAQVQVSQAFDTERRTYRLEMAQDEQKLRKEAKEALEKGDEATWRAKTEQANKQQEEMVLFDSIPHCQNSCHPHPNNLNGGKGDNHGTIQSRTQTSNTKQTAIA</sequence>
<reference evidence="2" key="1">
    <citation type="journal article" date="2020" name="Microbiol. Resour. Announc.">
        <title>Complete Genome Sequence of Moraxella osloensis Strain YV1, Isolated from an Australian Wastewater Treatment Plant.</title>
        <authorList>
            <person name="Batinovic S."/>
            <person name="Rice D.T.F."/>
            <person name="Seviour R.J."/>
            <person name="Petrovski S."/>
        </authorList>
    </citation>
    <scope>NUCLEOTIDE SEQUENCE</scope>
    <source>
        <strain evidence="2">YV1</strain>
    </source>
</reference>
<feature type="compositionally biased region" description="Polar residues" evidence="1">
    <location>
        <begin position="298"/>
        <end position="315"/>
    </location>
</feature>
<dbReference type="Pfam" id="PF13332">
    <property type="entry name" value="Fil_haemagg_2"/>
    <property type="match status" value="1"/>
</dbReference>
<feature type="compositionally biased region" description="Polar residues" evidence="1">
    <location>
        <begin position="281"/>
        <end position="290"/>
    </location>
</feature>
<organism evidence="2">
    <name type="scientific">Faucicola osloensis</name>
    <name type="common">Moraxella osloensis</name>
    <dbReference type="NCBI Taxonomy" id="34062"/>
    <lineage>
        <taxon>Bacteria</taxon>
        <taxon>Pseudomonadati</taxon>
        <taxon>Pseudomonadota</taxon>
        <taxon>Gammaproteobacteria</taxon>
        <taxon>Moraxellales</taxon>
        <taxon>Moraxellaceae</taxon>
        <taxon>Faucicola</taxon>
    </lineage>
</organism>
<dbReference type="GO" id="GO:0003824">
    <property type="term" value="F:catalytic activity"/>
    <property type="evidence" value="ECO:0007669"/>
    <property type="project" value="UniProtKB-ARBA"/>
</dbReference>
<feature type="region of interest" description="Disordered" evidence="1">
    <location>
        <begin position="281"/>
        <end position="315"/>
    </location>
</feature>
<protein>
    <submittedName>
        <fullName evidence="2">Uncharacterized protein</fullName>
    </submittedName>
</protein>